<name>A0A8X6JQH1_NEPPI</name>
<comment type="caution">
    <text evidence="1">The sequence shown here is derived from an EMBL/GenBank/DDBJ whole genome shotgun (WGS) entry which is preliminary data.</text>
</comment>
<evidence type="ECO:0000313" key="1">
    <source>
        <dbReference type="EMBL" id="GFS29552.1"/>
    </source>
</evidence>
<keyword evidence="2" id="KW-1185">Reference proteome</keyword>
<dbReference type="Proteomes" id="UP000887013">
    <property type="component" value="Unassembled WGS sequence"/>
</dbReference>
<gene>
    <name evidence="1" type="ORF">NPIL_227761</name>
</gene>
<protein>
    <submittedName>
        <fullName evidence="1">Uncharacterized protein</fullName>
    </submittedName>
</protein>
<dbReference type="AlphaFoldDB" id="A0A8X6JQH1"/>
<sequence length="84" mass="9634">MPLQHTFKLRERTREECGGNKFQIGCLLPYRTPAAHACCNKLVLETAENRIPSAPPPLLPKREASLFEWNGMESPLHFRSKCNR</sequence>
<proteinExistence type="predicted"/>
<reference evidence="1" key="1">
    <citation type="submission" date="2020-08" db="EMBL/GenBank/DDBJ databases">
        <title>Multicomponent nature underlies the extraordinary mechanical properties of spider dragline silk.</title>
        <authorList>
            <person name="Kono N."/>
            <person name="Nakamura H."/>
            <person name="Mori M."/>
            <person name="Yoshida Y."/>
            <person name="Ohtoshi R."/>
            <person name="Malay A.D."/>
            <person name="Moran D.A.P."/>
            <person name="Tomita M."/>
            <person name="Numata K."/>
            <person name="Arakawa K."/>
        </authorList>
    </citation>
    <scope>NUCLEOTIDE SEQUENCE</scope>
</reference>
<evidence type="ECO:0000313" key="2">
    <source>
        <dbReference type="Proteomes" id="UP000887013"/>
    </source>
</evidence>
<dbReference type="EMBL" id="BMAW01041573">
    <property type="protein sequence ID" value="GFS29552.1"/>
    <property type="molecule type" value="Genomic_DNA"/>
</dbReference>
<accession>A0A8X6JQH1</accession>
<organism evidence="1 2">
    <name type="scientific">Nephila pilipes</name>
    <name type="common">Giant wood spider</name>
    <name type="synonym">Nephila maculata</name>
    <dbReference type="NCBI Taxonomy" id="299642"/>
    <lineage>
        <taxon>Eukaryota</taxon>
        <taxon>Metazoa</taxon>
        <taxon>Ecdysozoa</taxon>
        <taxon>Arthropoda</taxon>
        <taxon>Chelicerata</taxon>
        <taxon>Arachnida</taxon>
        <taxon>Araneae</taxon>
        <taxon>Araneomorphae</taxon>
        <taxon>Entelegynae</taxon>
        <taxon>Araneoidea</taxon>
        <taxon>Nephilidae</taxon>
        <taxon>Nephila</taxon>
    </lineage>
</organism>